<evidence type="ECO:0000259" key="5">
    <source>
        <dbReference type="PROSITE" id="PS50932"/>
    </source>
</evidence>
<dbReference type="GO" id="GO:0003677">
    <property type="term" value="F:DNA binding"/>
    <property type="evidence" value="ECO:0007669"/>
    <property type="project" value="UniProtKB-KW"/>
</dbReference>
<evidence type="ECO:0000256" key="4">
    <source>
        <dbReference type="SAM" id="MobiDB-lite"/>
    </source>
</evidence>
<dbReference type="EMBL" id="CP117411">
    <property type="protein sequence ID" value="WCT73095.1"/>
    <property type="molecule type" value="Genomic_DNA"/>
</dbReference>
<dbReference type="PANTHER" id="PTHR30146">
    <property type="entry name" value="LACI-RELATED TRANSCRIPTIONAL REPRESSOR"/>
    <property type="match status" value="1"/>
</dbReference>
<dbReference type="SUPFAM" id="SSF47413">
    <property type="entry name" value="lambda repressor-like DNA-binding domains"/>
    <property type="match status" value="1"/>
</dbReference>
<keyword evidence="3" id="KW-0804">Transcription</keyword>
<evidence type="ECO:0000313" key="7">
    <source>
        <dbReference type="Proteomes" id="UP001220395"/>
    </source>
</evidence>
<dbReference type="Proteomes" id="UP001220395">
    <property type="component" value="Chromosome"/>
</dbReference>
<name>A0ABY7TJG7_9SPHN</name>
<dbReference type="PRINTS" id="PR00036">
    <property type="entry name" value="HTHLACI"/>
</dbReference>
<dbReference type="CDD" id="cd01545">
    <property type="entry name" value="PBP1_SalR"/>
    <property type="match status" value="1"/>
</dbReference>
<dbReference type="InterPro" id="IPR046335">
    <property type="entry name" value="LacI/GalR-like_sensor"/>
</dbReference>
<evidence type="ECO:0000256" key="1">
    <source>
        <dbReference type="ARBA" id="ARBA00023015"/>
    </source>
</evidence>
<dbReference type="PROSITE" id="PS50932">
    <property type="entry name" value="HTH_LACI_2"/>
    <property type="match status" value="1"/>
</dbReference>
<evidence type="ECO:0000313" key="6">
    <source>
        <dbReference type="EMBL" id="WCT73095.1"/>
    </source>
</evidence>
<feature type="domain" description="HTH lacI-type" evidence="5">
    <location>
        <begin position="23"/>
        <end position="77"/>
    </location>
</feature>
<dbReference type="InterPro" id="IPR000843">
    <property type="entry name" value="HTH_LacI"/>
</dbReference>
<keyword evidence="2 6" id="KW-0238">DNA-binding</keyword>
<dbReference type="Gene3D" id="3.40.50.2300">
    <property type="match status" value="2"/>
</dbReference>
<dbReference type="Pfam" id="PF13377">
    <property type="entry name" value="Peripla_BP_3"/>
    <property type="match status" value="1"/>
</dbReference>
<keyword evidence="7" id="KW-1185">Reference proteome</keyword>
<evidence type="ECO:0000256" key="3">
    <source>
        <dbReference type="ARBA" id="ARBA00023163"/>
    </source>
</evidence>
<dbReference type="Gene3D" id="1.10.260.40">
    <property type="entry name" value="lambda repressor-like DNA-binding domains"/>
    <property type="match status" value="1"/>
</dbReference>
<evidence type="ECO:0000256" key="2">
    <source>
        <dbReference type="ARBA" id="ARBA00023125"/>
    </source>
</evidence>
<gene>
    <name evidence="6" type="ORF">PQ455_15890</name>
</gene>
<dbReference type="RefSeq" id="WP_273687069.1">
    <property type="nucleotide sequence ID" value="NZ_CP117411.1"/>
</dbReference>
<protein>
    <submittedName>
        <fullName evidence="6">LacI family DNA-binding transcriptional regulator</fullName>
    </submittedName>
</protein>
<dbReference type="PANTHER" id="PTHR30146:SF153">
    <property type="entry name" value="LACTOSE OPERON REPRESSOR"/>
    <property type="match status" value="1"/>
</dbReference>
<dbReference type="CDD" id="cd01392">
    <property type="entry name" value="HTH_LacI"/>
    <property type="match status" value="1"/>
</dbReference>
<dbReference type="InterPro" id="IPR010982">
    <property type="entry name" value="Lambda_DNA-bd_dom_sf"/>
</dbReference>
<dbReference type="PROSITE" id="PS00356">
    <property type="entry name" value="HTH_LACI_1"/>
    <property type="match status" value="1"/>
</dbReference>
<feature type="region of interest" description="Disordered" evidence="4">
    <location>
        <begin position="1"/>
        <end position="27"/>
    </location>
</feature>
<keyword evidence="1" id="KW-0805">Transcription regulation</keyword>
<dbReference type="Pfam" id="PF00356">
    <property type="entry name" value="LacI"/>
    <property type="match status" value="1"/>
</dbReference>
<organism evidence="6 7">
    <name type="scientific">Sphingomonas naphthae</name>
    <dbReference type="NCBI Taxonomy" id="1813468"/>
    <lineage>
        <taxon>Bacteria</taxon>
        <taxon>Pseudomonadati</taxon>
        <taxon>Pseudomonadota</taxon>
        <taxon>Alphaproteobacteria</taxon>
        <taxon>Sphingomonadales</taxon>
        <taxon>Sphingomonadaceae</taxon>
        <taxon>Sphingomonas</taxon>
    </lineage>
</organism>
<reference evidence="6 7" key="1">
    <citation type="submission" date="2023-02" db="EMBL/GenBank/DDBJ databases">
        <title>Genome sequence of Sphingomonas naphthae.</title>
        <authorList>
            <person name="Kim S."/>
            <person name="Heo J."/>
            <person name="Kwon S.-W."/>
        </authorList>
    </citation>
    <scope>NUCLEOTIDE SEQUENCE [LARGE SCALE GENOMIC DNA]</scope>
    <source>
        <strain evidence="6 7">KACC 18716</strain>
    </source>
</reference>
<sequence length="366" mass="39415">MAQQFDKVAKGAGRASRRGRESVTIGDVARHAGVSPMTVSRVINGGVNVREATRDQVNASIAALHYAPSAAARSLATADETRVGLLYSNPSMSYLGEFLIGGLDQASRSNVQLVVERCDLEEQEVETVRRMLRQGIDGLILPPPLCDSAEIRAVLLEAGVPAVTVASGRPDIGLAAVSIDDHQAARRMTEHLIALGHDRIGFVTGHPNQTASLRRLDGYRDALAGRGIALDEGLIEQGYFTYRSGLDAAERLLALETPPTAIFASNDDMAAAIVATAHRHGLDVPGDLTVVGFDDTPLATTIWPELTTIHQPIAAMSRKAMELLVRAIRERRGGEGGDPVHQTLDFTLVRRQSDAAPRRRPKARRH</sequence>
<accession>A0ABY7TJG7</accession>
<dbReference type="SMART" id="SM00354">
    <property type="entry name" value="HTH_LACI"/>
    <property type="match status" value="1"/>
</dbReference>
<dbReference type="SUPFAM" id="SSF53822">
    <property type="entry name" value="Periplasmic binding protein-like I"/>
    <property type="match status" value="1"/>
</dbReference>
<proteinExistence type="predicted"/>
<dbReference type="InterPro" id="IPR028082">
    <property type="entry name" value="Peripla_BP_I"/>
</dbReference>